<dbReference type="PANTHER" id="PTHR16166:SF93">
    <property type="entry name" value="INTERMEMBRANE LIPID TRANSFER PROTEIN VPS13"/>
    <property type="match status" value="1"/>
</dbReference>
<feature type="compositionally biased region" description="Polar residues" evidence="4">
    <location>
        <begin position="1665"/>
        <end position="1686"/>
    </location>
</feature>
<accession>A0A0H2RSB0</accession>
<dbReference type="Pfam" id="PF25036">
    <property type="entry name" value="VPS13_VAB"/>
    <property type="match status" value="1"/>
</dbReference>
<keyword evidence="10" id="KW-1185">Reference proteome</keyword>
<dbReference type="InterPro" id="IPR056748">
    <property type="entry name" value="VPS13-like_C"/>
</dbReference>
<evidence type="ECO:0008006" key="11">
    <source>
        <dbReference type="Google" id="ProtNLM"/>
    </source>
</evidence>
<evidence type="ECO:0000259" key="8">
    <source>
        <dbReference type="Pfam" id="PF25037"/>
    </source>
</evidence>
<evidence type="ECO:0000259" key="7">
    <source>
        <dbReference type="Pfam" id="PF25036"/>
    </source>
</evidence>
<feature type="compositionally biased region" description="Acidic residues" evidence="4">
    <location>
        <begin position="856"/>
        <end position="868"/>
    </location>
</feature>
<proteinExistence type="inferred from homology"/>
<dbReference type="Pfam" id="PF25037">
    <property type="entry name" value="VPS13_C"/>
    <property type="match status" value="1"/>
</dbReference>
<dbReference type="OrthoDB" id="428159at2759"/>
<dbReference type="PANTHER" id="PTHR16166">
    <property type="entry name" value="VACUOLAR PROTEIN SORTING-ASSOCIATED PROTEIN VPS13"/>
    <property type="match status" value="1"/>
</dbReference>
<reference evidence="9 10" key="1">
    <citation type="submission" date="2015-04" db="EMBL/GenBank/DDBJ databases">
        <title>Complete genome sequence of Schizopora paradoxa KUC8140, a cosmopolitan wood degrader in East Asia.</title>
        <authorList>
            <consortium name="DOE Joint Genome Institute"/>
            <person name="Min B."/>
            <person name="Park H."/>
            <person name="Jang Y."/>
            <person name="Kim J.-J."/>
            <person name="Kim K.H."/>
            <person name="Pangilinan J."/>
            <person name="Lipzen A."/>
            <person name="Riley R."/>
            <person name="Grigoriev I.V."/>
            <person name="Spatafora J.W."/>
            <person name="Choi I.-G."/>
        </authorList>
    </citation>
    <scope>NUCLEOTIDE SEQUENCE [LARGE SCALE GENOMIC DNA]</scope>
    <source>
        <strain evidence="9 10">KUC8140</strain>
    </source>
</reference>
<dbReference type="EMBL" id="KQ085943">
    <property type="protein sequence ID" value="KLO14457.1"/>
    <property type="molecule type" value="Genomic_DNA"/>
</dbReference>
<organism evidence="9 10">
    <name type="scientific">Schizopora paradoxa</name>
    <dbReference type="NCBI Taxonomy" id="27342"/>
    <lineage>
        <taxon>Eukaryota</taxon>
        <taxon>Fungi</taxon>
        <taxon>Dikarya</taxon>
        <taxon>Basidiomycota</taxon>
        <taxon>Agaricomycotina</taxon>
        <taxon>Agaricomycetes</taxon>
        <taxon>Hymenochaetales</taxon>
        <taxon>Schizoporaceae</taxon>
        <taxon>Schizopora</taxon>
    </lineage>
</organism>
<dbReference type="Pfam" id="PF25033">
    <property type="entry name" value="VPS13_M"/>
    <property type="match status" value="1"/>
</dbReference>
<protein>
    <recommendedName>
        <fullName evidence="11">Vacuolar protein sorting-associated protein</fullName>
    </recommendedName>
</protein>
<evidence type="ECO:0000313" key="10">
    <source>
        <dbReference type="Proteomes" id="UP000053477"/>
    </source>
</evidence>
<comment type="similarity">
    <text evidence="1">Belongs to the VPS13 family.</text>
</comment>
<dbReference type="GO" id="GO:0006869">
    <property type="term" value="P:lipid transport"/>
    <property type="evidence" value="ECO:0007669"/>
    <property type="project" value="UniProtKB-KW"/>
</dbReference>
<dbReference type="FunCoup" id="A0A0H2RSB0">
    <property type="interactions" value="256"/>
</dbReference>
<dbReference type="InterPro" id="IPR009543">
    <property type="entry name" value="VPS13_VAB"/>
</dbReference>
<dbReference type="Pfam" id="PF12624">
    <property type="entry name" value="VPS13_N"/>
    <property type="match status" value="1"/>
</dbReference>
<dbReference type="InterPro" id="IPR026847">
    <property type="entry name" value="VPS13"/>
</dbReference>
<feature type="region of interest" description="Disordered" evidence="4">
    <location>
        <begin position="1025"/>
        <end position="1050"/>
    </location>
</feature>
<dbReference type="Proteomes" id="UP000053477">
    <property type="component" value="Unassembled WGS sequence"/>
</dbReference>
<feature type="region of interest" description="Disordered" evidence="4">
    <location>
        <begin position="442"/>
        <end position="461"/>
    </location>
</feature>
<dbReference type="STRING" id="27342.A0A0H2RSB0"/>
<feature type="domain" description="Intermembrane lipid transfer protein VPS13-like C-terminal" evidence="8">
    <location>
        <begin position="2963"/>
        <end position="3069"/>
    </location>
</feature>
<keyword evidence="3" id="KW-0445">Lipid transport</keyword>
<evidence type="ECO:0000256" key="2">
    <source>
        <dbReference type="ARBA" id="ARBA00022448"/>
    </source>
</evidence>
<evidence type="ECO:0000259" key="5">
    <source>
        <dbReference type="Pfam" id="PF12624"/>
    </source>
</evidence>
<evidence type="ECO:0000256" key="1">
    <source>
        <dbReference type="ARBA" id="ARBA00006545"/>
    </source>
</evidence>
<feature type="compositionally biased region" description="Low complexity" evidence="4">
    <location>
        <begin position="443"/>
        <end position="453"/>
    </location>
</feature>
<name>A0A0H2RSB0_9AGAM</name>
<gene>
    <name evidence="9" type="ORF">SCHPADRAFT_996578</name>
</gene>
<sequence length="3095" mass="345859">MASSLVNAGKAYFSRILNSYLGPYFENFNKDQLAFGLSSGKLTLTNLRVKKSALDKFDLPVECVEGRVGLFSVSIPWFSLGRSPVVIRVEDVHVVIGPSKSTNFDPEDFKKRANAVKMEKLERAEAMNFGDSTDGESSSWGFFGIDFQTLVSGILNNLQVYVNNVHFRYEDTETVPGHTFAAGLTLSTLSAITTGPDWKPAVVEAKAASVHKLAELKSLAFYFDTDVESIVGLGSDEGVRRFRELIASDEFVPKHQYVLKPVNGQGRFVMNSVWGEDVPQYELELPFDEIAFTIDKHQYRDLISVADVQQIRLRQHEYRKYRPPEAKFHENRSRALFSFAAQAIRAQIHERRATWSWENMRQRRDDRRRYLVLFPSKLIETLSETDAKELEEIEKKYNFDTLSLFRKMARTQMKRDKVFMAQLEARKKRKKQQSSWTNWIWGSSAQSSSSPTSDDAEVEPITDEQKKELYEIFDVDEKAALAKSFEKSEDSIKFKASAQLKQGSMTLRRSPHEDSKDILSLFFDGFQAGFIKRIGSLDLSAALGNFRVFDDTTPNTLYRQIVHVKESESTDEPTLSTSMDAFGGLPYQPFFYFKFEQKPKNSRADSALSVYMRSMEIIYHKGYVEATYQFFKPPENQLQSVEALLSAAGQTLENIQKETRAGLEFALETHKTVDLHMNIHAPVIIIPESIVEENCNHLVIDAGQVLVDSALVSKKDIQEIDEKRKQQYTDEDYRRLESLMYDVYNVQLKSAQFVMGHNLEACRVALKAETVDNKLHLLERINIDLIAKNSIVPTVRGIPRMKVSAKLPNLHVNFSDSKYKTLIHLLDVTIPHFDDDAQQAGAPQFSGPLFERPSTDDETGYDSDDETPSDLQKSSTSIDLPAIRQVLFEFSFQVDSLQATLLRSGDNDHEKPIGSVHLDRFSLQFSNSKFAMNVGVRLRSISVFVFKSEGDPLKLVSTEKDASKDTDLMTVEYNRVQAASPDYLSKYEGMDQSVNVALSTFVLQADPEPLLDLYDFIMTTFVPSQQAQSSNEGPTNQQTQPSNAPQATNEQKIGVRVKLASFEVLLQNGPLQLATLALSTATLSVTLFGNHMQVTTSLGDVLLTDDSLLPTKVSDFKKILSIEGSEAAELRYETFDLGNNDDPTRVNSSVVFKAGALKLVFLEKPMHDLYVFFMKFAKLKSLYDAARMAAVQRAAEIERMGFDVSVSSPIVIFPFNPQDSEDKFTVRLGEVTAKNSFNGALQKIAAALSGIQLTSTTLVDHQPSTLKIVDDVTISAEVEQTQSIDRSKVFDSPDIHASVKISDVKLYLTQLQYCSLLSVAQSIPRVLQIEESSEFDRSAVREPIEAEQTKKDSTLGSNLQPELDLATTSSGQKVWTSIDLVVNLQVVKIHLYDAQAVAEGSLKDHGIARFAINGGTLNFKMLSDNAMEAELTVKSFTMSNTKPGQSKHREIIPAANHDRNQLMVLITMSGGGDPSTVAIVTVDSPQIIFSLDPIFALSNFFLSAFQAPPTESTDPQPDAQAQNATQSVSSTSALTLRFDLHDASICILEDDNQADSQAVRLSVKQLSLSHQRIIALTISRLGLSLMRMGKQSDSVKILDDVDLSLSLSLEDRAARQFTNIEVDVQPVVFRTSYRDINLMTTIVNDAIARLPKNGETNPDTKHSESSMSKPMSTRRASGKTSNATSVRRTAQEASVIVSTEKLHANFEGFRLVLISDLHELPMLHLQSKPFIFVASDWSTKLQASTSISTSITYWNLKNSHWEPFIDPWTFSMMVSKESESSATSVTLHSNELLDMNVSSSFVELAIATAKVWSSEGDNVLQRARGSYPPYRISNRTGGAVFIWSDIDGSRSASDYPAAKISSGETVDWRFDDWKSARESVSSSGYNAIGIQFDGKPWEQLRSVPVDKEGQYTYSLRPKTDKITNKLMCEISIKDNVKIVTLRSTYKVENQTLYPLELTLVDNSGHPVYPVEKIAPGNNYAIPIEAVTQTRLRIQPDQGFGYRWSPPIKWEDLGNVRQSGLTIRCPHVSQNEAPFRFQIWPVKDMHPLTYPQITLNLRAPIELENLLPYNVQYKIYDRDTDQNWSSYLRKGGIMPVHSVELGHLVLLSVTAQDTTFKASEFAIINSDGKSDFDVEQQLTLSDGRDRKLELRLNYIKYPQSGGAFKVQIYCPYIIVNKTGVPFSVKSVNSRTGLAKEIPGQYTAEELTKTTPIMFSHPQKKNHDFIFKLGDSIWSQPISLEAPSAESALSLRSNSSRNELQVGISWAEGLGKYKLTKVVTLAPRFFICNKLDRAIQFREHTVAPERPELAPGERSPILFLRGEEHLLTLAYPGLDAQWCPAFKIEDIGTVHVRMSEPGSPDRKDAHLVAVDILIEQSNIFINICPHEGPWPFVIENESDFEVSFGQADAVHERPEQSNLYKLQPHSRMSYAWDFPSADDKKIYIQSGNRARRIDIMEIGVLPPLKLHQTPKALSLDVRADGQAQILSITNYREEESLYKLKRQDSGTLSRRSSIATTQGLEFEAVEETVPLSLIFKLEMKGLGISLMNKKLVEVVYLSLRDLNIEYTSSSLLQSVTVSCGMLQVDNQLHDAQFPVVLQPTPIPKDLQKVAALPAVQASVVLMNDNSHGVLFVKYASILLQAITIQLDEAFLYAVLDLTKLQGVDWEAESENVLIEHPDTVPEPVSNKAGQVVYFEVLELQPIILSVSFMRNFTPPEDDAQKLTSRNPLAVALNVLTMTLGNLGDARLELNALGLKDARLTIPDLEGRIFFHYRQEVLRQLYRILGSADFLGNPVGLFTNVSSGVADIFYEPWRGVVQHGGSELGVGIAKGAASFMKKTIFGFSDSVTKVTSSLGKGLSAATLDSEYQSKRRQTQRRNKPRHAIYGVTAGAEAFANSVASGVEGVLMKPLEGAEAEGAVGFLKGIGKGLVGVVTKPAVGVFDLASNVSEGIRNTTTVFDAAQRDRVRKPRHVPADGVLQPYSSRAAIGQFWLKDLENGTYKKEYYMAHIDIPGGDNVVLLTTNRVLSFSSRKLRLMWDMPFSTVQGVTIENTGIRFVSKAGKEQDRFVYIQSQSSIEWFFNEVANVVKGYNARRRLER</sequence>
<evidence type="ECO:0000313" key="9">
    <source>
        <dbReference type="EMBL" id="KLO14457.1"/>
    </source>
</evidence>
<feature type="domain" description="Vacuolar protein sorting-associated protein 13 VPS13 adaptor binding" evidence="7">
    <location>
        <begin position="1872"/>
        <end position="2435"/>
    </location>
</feature>
<feature type="region of interest" description="Disordered" evidence="4">
    <location>
        <begin position="842"/>
        <end position="876"/>
    </location>
</feature>
<feature type="region of interest" description="Disordered" evidence="4">
    <location>
        <begin position="1650"/>
        <end position="1686"/>
    </location>
</feature>
<feature type="domain" description="Chorein N-terminal" evidence="5">
    <location>
        <begin position="14"/>
        <end position="828"/>
    </location>
</feature>
<evidence type="ECO:0000256" key="3">
    <source>
        <dbReference type="ARBA" id="ARBA00023055"/>
    </source>
</evidence>
<feature type="domain" description="VPS13-like middle region" evidence="6">
    <location>
        <begin position="1073"/>
        <end position="1810"/>
    </location>
</feature>
<dbReference type="InterPro" id="IPR056747">
    <property type="entry name" value="VPS13-like_M"/>
</dbReference>
<keyword evidence="2" id="KW-0813">Transport</keyword>
<dbReference type="GO" id="GO:0045053">
    <property type="term" value="P:protein retention in Golgi apparatus"/>
    <property type="evidence" value="ECO:0007669"/>
    <property type="project" value="TreeGrafter"/>
</dbReference>
<dbReference type="GO" id="GO:0045324">
    <property type="term" value="P:late endosome to vacuole transport"/>
    <property type="evidence" value="ECO:0007669"/>
    <property type="project" value="TreeGrafter"/>
</dbReference>
<evidence type="ECO:0000259" key="6">
    <source>
        <dbReference type="Pfam" id="PF25033"/>
    </source>
</evidence>
<evidence type="ECO:0000256" key="4">
    <source>
        <dbReference type="SAM" id="MobiDB-lite"/>
    </source>
</evidence>
<dbReference type="GO" id="GO:0007005">
    <property type="term" value="P:mitochondrion organization"/>
    <property type="evidence" value="ECO:0007669"/>
    <property type="project" value="TreeGrafter"/>
</dbReference>
<dbReference type="InParanoid" id="A0A0H2RSB0"/>
<dbReference type="InterPro" id="IPR026854">
    <property type="entry name" value="VPS13_N"/>
</dbReference>
<dbReference type="GO" id="GO:0006623">
    <property type="term" value="P:protein targeting to vacuole"/>
    <property type="evidence" value="ECO:0007669"/>
    <property type="project" value="TreeGrafter"/>
</dbReference>